<keyword evidence="2" id="KW-1185">Reference proteome</keyword>
<accession>A0ABZ2L140</accession>
<proteinExistence type="predicted"/>
<organism evidence="1 2">
    <name type="scientific">Pendulispora rubella</name>
    <dbReference type="NCBI Taxonomy" id="2741070"/>
    <lineage>
        <taxon>Bacteria</taxon>
        <taxon>Pseudomonadati</taxon>
        <taxon>Myxococcota</taxon>
        <taxon>Myxococcia</taxon>
        <taxon>Myxococcales</taxon>
        <taxon>Sorangiineae</taxon>
        <taxon>Pendulisporaceae</taxon>
        <taxon>Pendulispora</taxon>
    </lineage>
</organism>
<dbReference type="EMBL" id="CP089983">
    <property type="protein sequence ID" value="WXB04659.1"/>
    <property type="molecule type" value="Genomic_DNA"/>
</dbReference>
<evidence type="ECO:0000313" key="1">
    <source>
        <dbReference type="EMBL" id="WXB04659.1"/>
    </source>
</evidence>
<dbReference type="RefSeq" id="WP_394834303.1">
    <property type="nucleotide sequence ID" value="NZ_CP089929.1"/>
</dbReference>
<name>A0ABZ2L140_9BACT</name>
<gene>
    <name evidence="1" type="ORF">LVJ94_48170</name>
</gene>
<reference evidence="1" key="1">
    <citation type="submission" date="2021-12" db="EMBL/GenBank/DDBJ databases">
        <title>Discovery of the Pendulisporaceae a myxobacterial family with distinct sporulation behavior and unique specialized metabolism.</title>
        <authorList>
            <person name="Garcia R."/>
            <person name="Popoff A."/>
            <person name="Bader C.D."/>
            <person name="Loehr J."/>
            <person name="Walesch S."/>
            <person name="Walt C."/>
            <person name="Boldt J."/>
            <person name="Bunk B."/>
            <person name="Haeckl F.J.F.P.J."/>
            <person name="Gunesch A.P."/>
            <person name="Birkelbach J."/>
            <person name="Nuebel U."/>
            <person name="Pietschmann T."/>
            <person name="Bach T."/>
            <person name="Mueller R."/>
        </authorList>
    </citation>
    <scope>NUCLEOTIDE SEQUENCE</scope>
    <source>
        <strain evidence="1">MSr11367</strain>
    </source>
</reference>
<evidence type="ECO:0000313" key="2">
    <source>
        <dbReference type="Proteomes" id="UP001374803"/>
    </source>
</evidence>
<dbReference type="Proteomes" id="UP001374803">
    <property type="component" value="Chromosome"/>
</dbReference>
<sequence>MGLGLHVLGRWRQENVQPELLERWFRRHCGSALLEARILDGDDESTLFVSIHPAAEDVEVMVSNDGRVVVSAKTSTVGPGYHQYLASLLHRLGNDQGIDWAAPGENEGTGDETGYFETGDRGALEREMLAWLRRLANALLEHLADSSVSNLQVGMAVGHSYACEGAIMTPLGPRSREWIQRVSSDPTQGIDLFPWWPEGLGANYYLGMALVRMWTDIRWRPPVSESETATLRETLGWLEAARQFDSQLEYPMAEWREIASALGERVTLPVPDGTPPAAIGYRRRPTWVAITEGWSIQIPGEFAEAWDDGTWTAWDDTAGIWFSSYAFEGAGRPCMEVLDDALTNAPALRSEIIERQSEHLAGRAGVGPANAHSSTWFLTGVLAHSAGFSICTIEFEGPARKAWAVEIWQSIRWVDST</sequence>
<protein>
    <submittedName>
        <fullName evidence="1">Uncharacterized protein</fullName>
    </submittedName>
</protein>